<comment type="similarity">
    <text evidence="2">Belongs to the SusD family.</text>
</comment>
<evidence type="ECO:0000259" key="8">
    <source>
        <dbReference type="Pfam" id="PF14322"/>
    </source>
</evidence>
<dbReference type="RefSeq" id="WP_183693485.1">
    <property type="nucleotide sequence ID" value="NZ_JACICA010000001.1"/>
</dbReference>
<dbReference type="AlphaFoldDB" id="A0A7W5UU49"/>
<dbReference type="PROSITE" id="PS51257">
    <property type="entry name" value="PROKAR_LIPOPROTEIN"/>
    <property type="match status" value="1"/>
</dbReference>
<evidence type="ECO:0000256" key="6">
    <source>
        <dbReference type="SAM" id="SignalP"/>
    </source>
</evidence>
<dbReference type="Pfam" id="PF07980">
    <property type="entry name" value="SusD_RagB"/>
    <property type="match status" value="1"/>
</dbReference>
<gene>
    <name evidence="9" type="ORF">FHS60_000086</name>
</gene>
<comment type="caution">
    <text evidence="9">The sequence shown here is derived from an EMBL/GenBank/DDBJ whole genome shotgun (WGS) entry which is preliminary data.</text>
</comment>
<dbReference type="InterPro" id="IPR011990">
    <property type="entry name" value="TPR-like_helical_dom_sf"/>
</dbReference>
<evidence type="ECO:0008006" key="11">
    <source>
        <dbReference type="Google" id="ProtNLM"/>
    </source>
</evidence>
<feature type="chain" id="PRO_5030628372" description="RagB/SusD family nutrient uptake outer membrane protein" evidence="6">
    <location>
        <begin position="25"/>
        <end position="546"/>
    </location>
</feature>
<dbReference type="SUPFAM" id="SSF48452">
    <property type="entry name" value="TPR-like"/>
    <property type="match status" value="1"/>
</dbReference>
<accession>A0A7W5UU49</accession>
<feature type="signal peptide" evidence="6">
    <location>
        <begin position="1"/>
        <end position="24"/>
    </location>
</feature>
<comment type="subcellular location">
    <subcellularLocation>
        <location evidence="1">Cell outer membrane</location>
    </subcellularLocation>
</comment>
<evidence type="ECO:0000256" key="2">
    <source>
        <dbReference type="ARBA" id="ARBA00006275"/>
    </source>
</evidence>
<evidence type="ECO:0000313" key="9">
    <source>
        <dbReference type="EMBL" id="MBB3701644.1"/>
    </source>
</evidence>
<evidence type="ECO:0000256" key="4">
    <source>
        <dbReference type="ARBA" id="ARBA00023136"/>
    </source>
</evidence>
<dbReference type="Gene3D" id="1.10.3780.10">
    <property type="entry name" value="SusD-like"/>
    <property type="match status" value="1"/>
</dbReference>
<dbReference type="Gene3D" id="1.25.40.390">
    <property type="match status" value="1"/>
</dbReference>
<dbReference type="GO" id="GO:0009279">
    <property type="term" value="C:cell outer membrane"/>
    <property type="evidence" value="ECO:0007669"/>
    <property type="project" value="UniProtKB-SubCell"/>
</dbReference>
<evidence type="ECO:0000313" key="10">
    <source>
        <dbReference type="Proteomes" id="UP000541425"/>
    </source>
</evidence>
<reference evidence="9 10" key="1">
    <citation type="submission" date="2020-08" db="EMBL/GenBank/DDBJ databases">
        <title>Genomic Encyclopedia of Type Strains, Phase IV (KMG-IV): sequencing the most valuable type-strain genomes for metagenomic binning, comparative biology and taxonomic classification.</title>
        <authorList>
            <person name="Goeker M."/>
        </authorList>
    </citation>
    <scope>NUCLEOTIDE SEQUENCE [LARGE SCALE GENOMIC DNA]</scope>
    <source>
        <strain evidence="9 10">DSM 22548</strain>
    </source>
</reference>
<dbReference type="Pfam" id="PF14322">
    <property type="entry name" value="SusD-like_3"/>
    <property type="match status" value="1"/>
</dbReference>
<evidence type="ECO:0000256" key="3">
    <source>
        <dbReference type="ARBA" id="ARBA00022729"/>
    </source>
</evidence>
<dbReference type="Proteomes" id="UP000541425">
    <property type="component" value="Unassembled WGS sequence"/>
</dbReference>
<evidence type="ECO:0000256" key="1">
    <source>
        <dbReference type="ARBA" id="ARBA00004442"/>
    </source>
</evidence>
<keyword evidence="4" id="KW-0472">Membrane</keyword>
<dbReference type="InterPro" id="IPR033985">
    <property type="entry name" value="SusD-like_N"/>
</dbReference>
<feature type="domain" description="SusD-like N-terminal" evidence="8">
    <location>
        <begin position="102"/>
        <end position="230"/>
    </location>
</feature>
<dbReference type="EMBL" id="JACICA010000001">
    <property type="protein sequence ID" value="MBB3701644.1"/>
    <property type="molecule type" value="Genomic_DNA"/>
</dbReference>
<evidence type="ECO:0000259" key="7">
    <source>
        <dbReference type="Pfam" id="PF07980"/>
    </source>
</evidence>
<protein>
    <recommendedName>
        <fullName evidence="11">RagB/SusD family nutrient uptake outer membrane protein</fullName>
    </recommendedName>
</protein>
<dbReference type="Gene3D" id="1.25.40.10">
    <property type="entry name" value="Tetratricopeptide repeat domain"/>
    <property type="match status" value="1"/>
</dbReference>
<name>A0A7W5UU49_9BACT</name>
<keyword evidence="5" id="KW-0998">Cell outer membrane</keyword>
<proteinExistence type="inferred from homology"/>
<dbReference type="InterPro" id="IPR012944">
    <property type="entry name" value="SusD_RagB_dom"/>
</dbReference>
<organism evidence="9 10">
    <name type="scientific">Alloprevotella rava</name>
    <dbReference type="NCBI Taxonomy" id="671218"/>
    <lineage>
        <taxon>Bacteria</taxon>
        <taxon>Pseudomonadati</taxon>
        <taxon>Bacteroidota</taxon>
        <taxon>Bacteroidia</taxon>
        <taxon>Bacteroidales</taxon>
        <taxon>Prevotellaceae</taxon>
        <taxon>Alloprevotella</taxon>
    </lineage>
</organism>
<evidence type="ECO:0000256" key="5">
    <source>
        <dbReference type="ARBA" id="ARBA00023237"/>
    </source>
</evidence>
<sequence>MKRNIKTMLSLSAFALTLSMSSCVGDLDVKPIDPNLNTKVDVEALFNKCFANLGISGNGSADDDCDVDRIDGGTSGFVRQLFNSNELPTDEAICLWGDPGIADFTNNAYDGANPMLQGFYYRLYFGVSMCNQYLAEAGNYNAQMTAEVRWLRALYYYYLMDNFGNIPFSTTVTSVKPPRYTRAQVYDFIEKELLEIEPQLSDAKAKTSTDEGYGRPDKAANWLLLSRLYLNAEVYTGTAQWAKAKEYAKKVMDSSYKLNMTGRNGWSAYQMLFMGDNGESSAAKEAVLPVLQDGVLTTSWACSLFLMASTYDNTMHPYAANVDGAATNGTTLAWAGNRARPNLVAQFFNGNASACPLSTTKDIIAAAKDDRALFWGDGRTVDVTSNTTKDFKKGLSVTKFTNFYSSSTTGAGASNVQFPDADFFLMRVAEAYLTYGEADARLNGGKTSTEGTNAINALRTRANAKTQSFYNLSDIISEWSREFFFEGRRRMDLIRFGLYGGNSSYVWSWKGGTQAGRNFAATRNLFDIPTKDLNANPNLKHNDGYN</sequence>
<feature type="domain" description="RagB/SusD" evidence="7">
    <location>
        <begin position="384"/>
        <end position="545"/>
    </location>
</feature>
<keyword evidence="3 6" id="KW-0732">Signal</keyword>